<organism evidence="2 3">
    <name type="scientific">Mycobacterium kiyosense</name>
    <dbReference type="NCBI Taxonomy" id="2871094"/>
    <lineage>
        <taxon>Bacteria</taxon>
        <taxon>Bacillati</taxon>
        <taxon>Actinomycetota</taxon>
        <taxon>Actinomycetes</taxon>
        <taxon>Mycobacteriales</taxon>
        <taxon>Mycobacteriaceae</taxon>
        <taxon>Mycobacterium</taxon>
    </lineage>
</organism>
<dbReference type="AlphaFoldDB" id="A0A9P3Q4L1"/>
<proteinExistence type="predicted"/>
<dbReference type="Proteomes" id="UP001165663">
    <property type="component" value="Unassembled WGS sequence"/>
</dbReference>
<dbReference type="GeneID" id="83629342"/>
<dbReference type="Proteomes" id="UP001064782">
    <property type="component" value="Unassembled WGS sequence"/>
</dbReference>
<evidence type="ECO:0000313" key="3">
    <source>
        <dbReference type="Proteomes" id="UP001064782"/>
    </source>
</evidence>
<comment type="caution">
    <text evidence="2">The sequence shown here is derived from an EMBL/GenBank/DDBJ whole genome shotgun (WGS) entry which is preliminary data.</text>
</comment>
<accession>A0A9P3Q4L1</accession>
<dbReference type="EMBL" id="BRZI01000004">
    <property type="protein sequence ID" value="GLD29185.1"/>
    <property type="molecule type" value="Genomic_DNA"/>
</dbReference>
<sequence length="79" mass="8726">MFEKERIVHLHNRGYCTGYISLRLDVSSDLVRAVVAKHAALVAIAAMKPDAVRAARRAKAESKRAKALRLLAEADSVLR</sequence>
<dbReference type="RefSeq" id="WP_236981957.1">
    <property type="nucleotide sequence ID" value="NZ_BRXE01000005.1"/>
</dbReference>
<protein>
    <submittedName>
        <fullName evidence="2">Uncharacterized protein</fullName>
    </submittedName>
</protein>
<evidence type="ECO:0000313" key="1">
    <source>
        <dbReference type="EMBL" id="GLB81637.1"/>
    </source>
</evidence>
<evidence type="ECO:0000313" key="2">
    <source>
        <dbReference type="EMBL" id="GLD29185.1"/>
    </source>
</evidence>
<reference evidence="2" key="1">
    <citation type="submission" date="2022-08" db="EMBL/GenBank/DDBJ databases">
        <title>Mycobacterium kiyosense sp. nov., scotochromogenic slow-glowing species isolated from respiratory specimens.</title>
        <authorList>
            <person name="Fukano H."/>
            <person name="Kazumi Y."/>
            <person name="Sakagami N."/>
            <person name="Ato M."/>
            <person name="Mitarai S."/>
            <person name="Hoshino Y."/>
        </authorList>
    </citation>
    <scope>NUCLEOTIDE SEQUENCE</scope>
    <source>
        <strain evidence="2">1413</strain>
        <strain evidence="1">SRL2020-028</strain>
    </source>
</reference>
<name>A0A9P3Q4L1_9MYCO</name>
<gene>
    <name evidence="2" type="ORF">Mkiyose1413_10680</name>
    <name evidence="1" type="ORF">SRL2020028_08930</name>
</gene>
<keyword evidence="3" id="KW-1185">Reference proteome</keyword>
<dbReference type="EMBL" id="BRXE01000005">
    <property type="protein sequence ID" value="GLB81637.1"/>
    <property type="molecule type" value="Genomic_DNA"/>
</dbReference>